<dbReference type="InterPro" id="IPR000782">
    <property type="entry name" value="FAS1_domain"/>
</dbReference>
<evidence type="ECO:0000256" key="1">
    <source>
        <dbReference type="SAM" id="SignalP"/>
    </source>
</evidence>
<proteinExistence type="predicted"/>
<evidence type="ECO:0000259" key="2">
    <source>
        <dbReference type="PROSITE" id="PS50213"/>
    </source>
</evidence>
<feature type="signal peptide" evidence="1">
    <location>
        <begin position="1"/>
        <end position="23"/>
    </location>
</feature>
<evidence type="ECO:0000313" key="3">
    <source>
        <dbReference type="EMBL" id="NJB69595.1"/>
    </source>
</evidence>
<dbReference type="Gene3D" id="2.30.180.10">
    <property type="entry name" value="FAS1 domain"/>
    <property type="match status" value="1"/>
</dbReference>
<dbReference type="SMART" id="SM00554">
    <property type="entry name" value="FAS1"/>
    <property type="match status" value="1"/>
</dbReference>
<reference evidence="3 4" key="1">
    <citation type="submission" date="2020-03" db="EMBL/GenBank/DDBJ databases">
        <title>Genomic Encyclopedia of Type Strains, Phase IV (KMG-IV): sequencing the most valuable type-strain genomes for metagenomic binning, comparative biology and taxonomic classification.</title>
        <authorList>
            <person name="Goeker M."/>
        </authorList>
    </citation>
    <scope>NUCLEOTIDE SEQUENCE [LARGE SCALE GENOMIC DNA]</scope>
    <source>
        <strain evidence="3 4">DSM 29762</strain>
    </source>
</reference>
<name>A0A846QVK6_9FLAO</name>
<feature type="chain" id="PRO_5032812760" evidence="1">
    <location>
        <begin position="24"/>
        <end position="192"/>
    </location>
</feature>
<gene>
    <name evidence="3" type="ORF">GGR42_000057</name>
</gene>
<dbReference type="InterPro" id="IPR050904">
    <property type="entry name" value="Adhesion/Biosynth-related"/>
</dbReference>
<evidence type="ECO:0000313" key="4">
    <source>
        <dbReference type="Proteomes" id="UP000590442"/>
    </source>
</evidence>
<dbReference type="PROSITE" id="PS50213">
    <property type="entry name" value="FAS1"/>
    <property type="match status" value="1"/>
</dbReference>
<dbReference type="EMBL" id="JAATJJ010000001">
    <property type="protein sequence ID" value="NJB69595.1"/>
    <property type="molecule type" value="Genomic_DNA"/>
</dbReference>
<protein>
    <submittedName>
        <fullName evidence="3">Putative surface protein with fasciclin (FAS1) repeats</fullName>
    </submittedName>
</protein>
<dbReference type="FunFam" id="2.30.180.10:FF:000032">
    <property type="entry name" value="Fasciclin domain-containing protein, putative"/>
    <property type="match status" value="1"/>
</dbReference>
<dbReference type="InterPro" id="IPR036378">
    <property type="entry name" value="FAS1_dom_sf"/>
</dbReference>
<dbReference type="SUPFAM" id="SSF82153">
    <property type="entry name" value="FAS1 domain"/>
    <property type="match status" value="1"/>
</dbReference>
<accession>A0A846QVK6</accession>
<dbReference type="Pfam" id="PF02469">
    <property type="entry name" value="Fasciclin"/>
    <property type="match status" value="1"/>
</dbReference>
<keyword evidence="4" id="KW-1185">Reference proteome</keyword>
<feature type="domain" description="FAS1" evidence="2">
    <location>
        <begin position="40"/>
        <end position="184"/>
    </location>
</feature>
<keyword evidence="1" id="KW-0732">Signal</keyword>
<organism evidence="3 4">
    <name type="scientific">Saonia flava</name>
    <dbReference type="NCBI Taxonomy" id="523696"/>
    <lineage>
        <taxon>Bacteria</taxon>
        <taxon>Pseudomonadati</taxon>
        <taxon>Bacteroidota</taxon>
        <taxon>Flavobacteriia</taxon>
        <taxon>Flavobacteriales</taxon>
        <taxon>Flavobacteriaceae</taxon>
        <taxon>Saonia</taxon>
    </lineage>
</organism>
<dbReference type="PANTHER" id="PTHR10900:SF77">
    <property type="entry name" value="FI19380P1"/>
    <property type="match status" value="1"/>
</dbReference>
<dbReference type="AlphaFoldDB" id="A0A846QVK6"/>
<dbReference type="Proteomes" id="UP000590442">
    <property type="component" value="Unassembled WGS sequence"/>
</dbReference>
<sequence length="192" mass="20747">MKDLLKCQLAILLTLLFFNFGQSQEVAMAIVPRITHIDSEHSIAKGARESGIHNTLSKAIKVAKLEEILDNDGAFTFFAPSDEAFKKFPQEKLKSLIKSENIKELRALLTYHIVAGNFSASKILSALCRGNGVATFTTLQGTKITATIDGVDIVLTDGHGNSAKITKADTNQCNGVIHVIDSVIKPSKVALP</sequence>
<dbReference type="PANTHER" id="PTHR10900">
    <property type="entry name" value="PERIOSTIN-RELATED"/>
    <property type="match status" value="1"/>
</dbReference>
<comment type="caution">
    <text evidence="3">The sequence shown here is derived from an EMBL/GenBank/DDBJ whole genome shotgun (WGS) entry which is preliminary data.</text>
</comment>
<dbReference type="RefSeq" id="WP_245201363.1">
    <property type="nucleotide sequence ID" value="NZ_JAATJJ010000001.1"/>
</dbReference>